<evidence type="ECO:0000256" key="4">
    <source>
        <dbReference type="ARBA" id="ARBA00022452"/>
    </source>
</evidence>
<dbReference type="GO" id="GO:0038023">
    <property type="term" value="F:signaling receptor activity"/>
    <property type="evidence" value="ECO:0007669"/>
    <property type="project" value="InterPro"/>
</dbReference>
<evidence type="ECO:0000256" key="14">
    <source>
        <dbReference type="PROSITE-ProRule" id="PRU01360"/>
    </source>
</evidence>
<name>A0A191Z1B4_9PSED</name>
<evidence type="ECO:0000313" key="18">
    <source>
        <dbReference type="Proteomes" id="UP000078354"/>
    </source>
</evidence>
<dbReference type="PANTHER" id="PTHR32552">
    <property type="entry name" value="FERRICHROME IRON RECEPTOR-RELATED"/>
    <property type="match status" value="1"/>
</dbReference>
<evidence type="ECO:0000256" key="2">
    <source>
        <dbReference type="ARBA" id="ARBA00009810"/>
    </source>
</evidence>
<comment type="similarity">
    <text evidence="2 14 15">Belongs to the TonB-dependent receptor family.</text>
</comment>
<evidence type="ECO:0000256" key="3">
    <source>
        <dbReference type="ARBA" id="ARBA00022448"/>
    </source>
</evidence>
<keyword evidence="8" id="KW-0408">Iron</keyword>
<keyword evidence="13 14" id="KW-0998">Cell outer membrane</keyword>
<keyword evidence="4 14" id="KW-1134">Transmembrane beta strand</keyword>
<dbReference type="Pfam" id="PF07660">
    <property type="entry name" value="STN"/>
    <property type="match status" value="1"/>
</dbReference>
<evidence type="ECO:0000256" key="6">
    <source>
        <dbReference type="ARBA" id="ARBA00022692"/>
    </source>
</evidence>
<evidence type="ECO:0000313" key="17">
    <source>
        <dbReference type="EMBL" id="ANJ58763.1"/>
    </source>
</evidence>
<dbReference type="InterPro" id="IPR011662">
    <property type="entry name" value="Secretin/TonB_short_N"/>
</dbReference>
<dbReference type="Gene3D" id="2.170.130.10">
    <property type="entry name" value="TonB-dependent receptor, plug domain"/>
    <property type="match status" value="1"/>
</dbReference>
<dbReference type="NCBIfam" id="TIGR01783">
    <property type="entry name" value="TonB-siderophor"/>
    <property type="match status" value="1"/>
</dbReference>
<dbReference type="OrthoDB" id="127311at2"/>
<keyword evidence="3 14" id="KW-0813">Transport</keyword>
<dbReference type="SUPFAM" id="SSF56935">
    <property type="entry name" value="Porins"/>
    <property type="match status" value="1"/>
</dbReference>
<proteinExistence type="inferred from homology"/>
<dbReference type="GO" id="GO:0015891">
    <property type="term" value="P:siderophore transport"/>
    <property type="evidence" value="ECO:0007669"/>
    <property type="project" value="InterPro"/>
</dbReference>
<dbReference type="Gene3D" id="3.55.50.30">
    <property type="match status" value="1"/>
</dbReference>
<evidence type="ECO:0000256" key="7">
    <source>
        <dbReference type="ARBA" id="ARBA00022729"/>
    </source>
</evidence>
<dbReference type="STRING" id="1853130.PMA3_27840"/>
<dbReference type="PROSITE" id="PS52016">
    <property type="entry name" value="TONB_DEPENDENT_REC_3"/>
    <property type="match status" value="1"/>
</dbReference>
<evidence type="ECO:0000256" key="8">
    <source>
        <dbReference type="ARBA" id="ARBA00023004"/>
    </source>
</evidence>
<reference evidence="17 18" key="1">
    <citation type="journal article" date="2018" name="Syst. Appl. Microbiol.">
        <title>Pseudomonas silesiensis sp. nov. strain A3T isolated from a biological pesticide sewage treatment plant and analysis of the complete genome sequence.</title>
        <authorList>
            <person name="Kaminski M.A."/>
            <person name="Furmanczyk E.M."/>
            <person name="Sobczak A."/>
            <person name="Dziembowski A."/>
            <person name="Lipinski L."/>
        </authorList>
    </citation>
    <scope>NUCLEOTIDE SEQUENCE [LARGE SCALE GENOMIC DNA]</scope>
    <source>
        <strain evidence="17 18">A3</strain>
    </source>
</reference>
<keyword evidence="11 14" id="KW-0472">Membrane</keyword>
<dbReference type="Proteomes" id="UP000078354">
    <property type="component" value="Chromosome"/>
</dbReference>
<dbReference type="PANTHER" id="PTHR32552:SF68">
    <property type="entry name" value="FERRICHROME OUTER MEMBRANE TRANSPORTER_PHAGE RECEPTOR"/>
    <property type="match status" value="1"/>
</dbReference>
<dbReference type="Gene3D" id="2.40.170.20">
    <property type="entry name" value="TonB-dependent receptor, beta-barrel domain"/>
    <property type="match status" value="1"/>
</dbReference>
<evidence type="ECO:0000256" key="1">
    <source>
        <dbReference type="ARBA" id="ARBA00004571"/>
    </source>
</evidence>
<evidence type="ECO:0000256" key="9">
    <source>
        <dbReference type="ARBA" id="ARBA00023065"/>
    </source>
</evidence>
<evidence type="ECO:0000256" key="5">
    <source>
        <dbReference type="ARBA" id="ARBA00022496"/>
    </source>
</evidence>
<organism evidence="17 18">
    <name type="scientific">Pseudomonas silesiensis</name>
    <dbReference type="NCBI Taxonomy" id="1853130"/>
    <lineage>
        <taxon>Bacteria</taxon>
        <taxon>Pseudomonadati</taxon>
        <taxon>Pseudomonadota</taxon>
        <taxon>Gammaproteobacteria</taxon>
        <taxon>Pseudomonadales</taxon>
        <taxon>Pseudomonadaceae</taxon>
        <taxon>Pseudomonas</taxon>
    </lineage>
</organism>
<dbReference type="InterPro" id="IPR000531">
    <property type="entry name" value="Beta-barrel_TonB"/>
</dbReference>
<evidence type="ECO:0000256" key="10">
    <source>
        <dbReference type="ARBA" id="ARBA00023077"/>
    </source>
</evidence>
<dbReference type="SMART" id="SM00965">
    <property type="entry name" value="STN"/>
    <property type="match status" value="1"/>
</dbReference>
<evidence type="ECO:0000256" key="12">
    <source>
        <dbReference type="ARBA" id="ARBA00023170"/>
    </source>
</evidence>
<keyword evidence="12 17" id="KW-0675">Receptor</keyword>
<dbReference type="Pfam" id="PF07715">
    <property type="entry name" value="Plug"/>
    <property type="match status" value="1"/>
</dbReference>
<keyword evidence="10 15" id="KW-0798">TonB box</keyword>
<dbReference type="InterPro" id="IPR012910">
    <property type="entry name" value="Plug_dom"/>
</dbReference>
<evidence type="ECO:0000256" key="11">
    <source>
        <dbReference type="ARBA" id="ARBA00023136"/>
    </source>
</evidence>
<dbReference type="CDD" id="cd01347">
    <property type="entry name" value="ligand_gated_channel"/>
    <property type="match status" value="1"/>
</dbReference>
<dbReference type="Pfam" id="PF00593">
    <property type="entry name" value="TonB_dep_Rec_b-barrel"/>
    <property type="match status" value="1"/>
</dbReference>
<dbReference type="InterPro" id="IPR036942">
    <property type="entry name" value="Beta-barrel_TonB_sf"/>
</dbReference>
<dbReference type="InterPro" id="IPR039426">
    <property type="entry name" value="TonB-dep_rcpt-like"/>
</dbReference>
<evidence type="ECO:0000259" key="16">
    <source>
        <dbReference type="SMART" id="SM00965"/>
    </source>
</evidence>
<feature type="domain" description="Secretin/TonB short N-terminal" evidence="16">
    <location>
        <begin position="61"/>
        <end position="112"/>
    </location>
</feature>
<comment type="subcellular location">
    <subcellularLocation>
        <location evidence="1 14">Cell outer membrane</location>
        <topology evidence="1 14">Multi-pass membrane protein</topology>
    </subcellularLocation>
</comment>
<dbReference type="FunFam" id="2.40.170.20:FF:000005">
    <property type="entry name" value="TonB-dependent siderophore receptor"/>
    <property type="match status" value="1"/>
</dbReference>
<keyword evidence="7" id="KW-0732">Signal</keyword>
<dbReference type="InterPro" id="IPR037066">
    <property type="entry name" value="Plug_dom_sf"/>
</dbReference>
<keyword evidence="5" id="KW-0410">Iron transport</keyword>
<gene>
    <name evidence="17" type="ORF">PMA3_27840</name>
</gene>
<keyword evidence="6 14" id="KW-0812">Transmembrane</keyword>
<protein>
    <submittedName>
        <fullName evidence="17">TonB-dependent receptor</fullName>
    </submittedName>
</protein>
<accession>A0A191Z1B4</accession>
<keyword evidence="18" id="KW-1185">Reference proteome</keyword>
<sequence length="809" mass="88446">MSRSLDTLLRPGLLAVAIALCTPLACGQLIAAEQASSVRAYNLPAAPLASTLNQIASQAGLALSLNPSLAAGKTSAPVQGQFDAAGALREALRGTGLQLEQSSAGTYSLVAVPEGVMALPETAVIGVENTESAWGPVEGYLATRTAAGTKTDTALVEAPRSISVATRQQMDDRKVQNIDDAVRYMPGITASSYGSDTRADWLRVRGFEPTQFLDGLPLPKGVYANPKQETWNLDRLALLRGPASSVYGQTPPGGLLDMVSRRPSAESSSEIQVQYGSDNHRQINFASTGKIDEEGRFLYGLSGVIRDSGTQIDHVANKRYNIAPSLTWNIDDDTRLTLLTQFTRDDTGITSQFLPVQGTKIRSPLGKISHHKNLGDPDWEYYDRTYYALGYAFEHRLNDVWQFKQNLRYTKSDLSFQVLTPGAYPFTQVDAEGNVDRSSTSTDEDISQFAVDNNFQGDFDTGDIRHTLLIGLDHQRSNTNYTSIFGDGLTTNVNNPIYGQPIVRPARSTAFYDYDQKTYQTGLYVQDQMALDQWRLTLGGREDWVHTGTKFFNKDDATNTERDKKFSGNAAISYVFDIGIVPYLSYAESFQPTSNATASPTDSIKPTEGKQWELGIKYQPPGSNTLLTAAVYDLTQKNVSVTTINSDNVSITSQTGEVKVKGLELEAVSDVTENLKVIAAYTLAKSEVQDGTFKGNRLQLMPNQQASLWTDYTWHNGVLDGFGVGGGVRYTGNTYGDQANTELGKADAYTVFDAAVHYDLGRLNNSLKGASLALNATNLFDKDYISTCDSFYCYYGDQRSVVASATYKW</sequence>
<dbReference type="GO" id="GO:0009279">
    <property type="term" value="C:cell outer membrane"/>
    <property type="evidence" value="ECO:0007669"/>
    <property type="project" value="UniProtKB-SubCell"/>
</dbReference>
<dbReference type="EMBL" id="CP014870">
    <property type="protein sequence ID" value="ANJ58763.1"/>
    <property type="molecule type" value="Genomic_DNA"/>
</dbReference>
<dbReference type="InterPro" id="IPR010105">
    <property type="entry name" value="TonB_sidphr_rcpt"/>
</dbReference>
<evidence type="ECO:0000256" key="15">
    <source>
        <dbReference type="RuleBase" id="RU003357"/>
    </source>
</evidence>
<dbReference type="KEGG" id="psil:PMA3_27840"/>
<dbReference type="GO" id="GO:0015344">
    <property type="term" value="F:siderophore uptake transmembrane transporter activity"/>
    <property type="evidence" value="ECO:0007669"/>
    <property type="project" value="TreeGrafter"/>
</dbReference>
<keyword evidence="9" id="KW-0406">Ion transport</keyword>
<dbReference type="AlphaFoldDB" id="A0A191Z1B4"/>
<evidence type="ECO:0000256" key="13">
    <source>
        <dbReference type="ARBA" id="ARBA00023237"/>
    </source>
</evidence>
<dbReference type="RefSeq" id="WP_064680150.1">
    <property type="nucleotide sequence ID" value="NZ_CP014870.1"/>
</dbReference>